<sequence length="179" mass="19258">MDMLPSPATPMSPLSARIPSDLYLWLSQLPLDGAQTNSDKLRVLLGQLKRQHEGALDYGATHAWLRDLLTRQREALVQVEGQSSQHSEVLALLMEHLTAAMALLLSHPLENETNVARLEGALVRRALAMGEALLRQAITPEAAAFDTGVVRQHIAPVLALAGVLANLDPGISQPSAQGV</sequence>
<name>A0A221KJX3_VITFI</name>
<reference evidence="1 2" key="1">
    <citation type="submission" date="2017-07" db="EMBL/GenBank/DDBJ databases">
        <title>Complete Genome Sequence of the cosmetic ferment Vitreoscilla filiformis (ATCC15551).</title>
        <authorList>
            <person name="Contreras S."/>
            <person name="Sagory-Zalkind P."/>
            <person name="Blanquart H."/>
            <person name="Iltis A."/>
            <person name="Morand S.C."/>
        </authorList>
    </citation>
    <scope>NUCLEOTIDE SEQUENCE [LARGE SCALE GENOMIC DNA]</scope>
    <source>
        <strain evidence="1 2">ATCC 15551</strain>
        <plasmid evidence="2">Plasmid pvf1</plasmid>
    </source>
</reference>
<keyword evidence="2" id="KW-1185">Reference proteome</keyword>
<dbReference type="EMBL" id="CP022424">
    <property type="protein sequence ID" value="ASM79275.1"/>
    <property type="molecule type" value="Genomic_DNA"/>
</dbReference>
<geneLocation type="plasmid" evidence="2">
    <name>pvf1</name>
</geneLocation>
<keyword evidence="1" id="KW-0614">Plasmid</keyword>
<accession>A0A221KJX3</accession>
<organism evidence="1 2">
    <name type="scientific">Vitreoscilla filiformis</name>
    <dbReference type="NCBI Taxonomy" id="63"/>
    <lineage>
        <taxon>Bacteria</taxon>
        <taxon>Pseudomonadati</taxon>
        <taxon>Pseudomonadota</taxon>
        <taxon>Betaproteobacteria</taxon>
        <taxon>Neisseriales</taxon>
        <taxon>Neisseriaceae</taxon>
        <taxon>Vitreoscilla</taxon>
    </lineage>
</organism>
<evidence type="ECO:0000313" key="1">
    <source>
        <dbReference type="EMBL" id="ASM79275.1"/>
    </source>
</evidence>
<dbReference type="Proteomes" id="UP000199729">
    <property type="component" value="Plasmid pVF1"/>
</dbReference>
<gene>
    <name evidence="1" type="ORF">VITFI_CDS3498</name>
</gene>
<protein>
    <submittedName>
        <fullName evidence="1">Uncharacterized protein</fullName>
    </submittedName>
</protein>
<evidence type="ECO:0000313" key="2">
    <source>
        <dbReference type="Proteomes" id="UP000199729"/>
    </source>
</evidence>
<dbReference type="KEGG" id="vff:VITFI_CDS3498"/>
<proteinExistence type="predicted"/>
<dbReference type="AlphaFoldDB" id="A0A221KJX3"/>